<organism evidence="1 2">
    <name type="scientific">Actinoplanes friuliensis DSM 7358</name>
    <dbReference type="NCBI Taxonomy" id="1246995"/>
    <lineage>
        <taxon>Bacteria</taxon>
        <taxon>Bacillati</taxon>
        <taxon>Actinomycetota</taxon>
        <taxon>Actinomycetes</taxon>
        <taxon>Micromonosporales</taxon>
        <taxon>Micromonosporaceae</taxon>
        <taxon>Actinoplanes</taxon>
    </lineage>
</organism>
<protein>
    <submittedName>
        <fullName evidence="1">Uncharacterized protein</fullName>
    </submittedName>
</protein>
<dbReference type="eggNOG" id="ENOG50336JZ">
    <property type="taxonomic scope" value="Bacteria"/>
</dbReference>
<name>U5W1C7_9ACTN</name>
<dbReference type="OrthoDB" id="5145750at2"/>
<dbReference type="STRING" id="1246995.AFR_17460"/>
<keyword evidence="2" id="KW-1185">Reference proteome</keyword>
<gene>
    <name evidence="1" type="ORF">AFR_17460</name>
</gene>
<dbReference type="RefSeq" id="WP_023362014.1">
    <property type="nucleotide sequence ID" value="NC_022657.1"/>
</dbReference>
<dbReference type="HOGENOM" id="CLU_155188_1_0_11"/>
<sequence length="104" mass="10966">MDTVAGTWDLSVRTPIGTLAAVYVFTESEGVVSGTATGSGETVVLTDIGLTDTADGLRVTWRQAVTRPLRLNLDFEVIVRGAGLTGFSRAGRLPRSKVTGARQT</sequence>
<dbReference type="EMBL" id="CP006272">
    <property type="protein sequence ID" value="AGZ41770.1"/>
    <property type="molecule type" value="Genomic_DNA"/>
</dbReference>
<dbReference type="Proteomes" id="UP000017746">
    <property type="component" value="Chromosome"/>
</dbReference>
<accession>U5W1C7</accession>
<proteinExistence type="predicted"/>
<evidence type="ECO:0000313" key="1">
    <source>
        <dbReference type="EMBL" id="AGZ41770.1"/>
    </source>
</evidence>
<dbReference type="AlphaFoldDB" id="U5W1C7"/>
<dbReference type="KEGG" id="afs:AFR_17460"/>
<evidence type="ECO:0000313" key="2">
    <source>
        <dbReference type="Proteomes" id="UP000017746"/>
    </source>
</evidence>
<reference evidence="1 2" key="1">
    <citation type="journal article" date="2014" name="J. Biotechnol.">
        <title>Complete genome sequence of the actinobacterium Actinoplanes friuliensis HAG 010964, producer of the lipopeptide antibiotic friulimycin.</title>
        <authorList>
            <person name="Ruckert C."/>
            <person name="Szczepanowski R."/>
            <person name="Albersmeier A."/>
            <person name="Goesmann A."/>
            <person name="Fischer N."/>
            <person name="Steinkamper A."/>
            <person name="Puhler A."/>
            <person name="Biener R."/>
            <person name="Schwartz D."/>
            <person name="Kalinowski J."/>
        </authorList>
    </citation>
    <scope>NUCLEOTIDE SEQUENCE [LARGE SCALE GENOMIC DNA]</scope>
    <source>
        <strain evidence="1 2">DSM 7358</strain>
    </source>
</reference>
<dbReference type="PATRIC" id="fig|1246995.3.peg.3540"/>